<organism evidence="12 13">
    <name type="scientific">Spirodela intermedia</name>
    <name type="common">Intermediate duckweed</name>
    <dbReference type="NCBI Taxonomy" id="51605"/>
    <lineage>
        <taxon>Eukaryota</taxon>
        <taxon>Viridiplantae</taxon>
        <taxon>Streptophyta</taxon>
        <taxon>Embryophyta</taxon>
        <taxon>Tracheophyta</taxon>
        <taxon>Spermatophyta</taxon>
        <taxon>Magnoliopsida</taxon>
        <taxon>Liliopsida</taxon>
        <taxon>Araceae</taxon>
        <taxon>Lemnoideae</taxon>
        <taxon>Spirodela</taxon>
    </lineage>
</organism>
<evidence type="ECO:0000256" key="4">
    <source>
        <dbReference type="ARBA" id="ARBA00022528"/>
    </source>
</evidence>
<evidence type="ECO:0000256" key="3">
    <source>
        <dbReference type="ARBA" id="ARBA00010701"/>
    </source>
</evidence>
<dbReference type="SUPFAM" id="SSF53474">
    <property type="entry name" value="alpha/beta-Hydrolases"/>
    <property type="match status" value="1"/>
</dbReference>
<reference evidence="12" key="1">
    <citation type="submission" date="2020-02" db="EMBL/GenBank/DDBJ databases">
        <authorList>
            <person name="Scholz U."/>
            <person name="Mascher M."/>
            <person name="Fiebig A."/>
        </authorList>
    </citation>
    <scope>NUCLEOTIDE SEQUENCE</scope>
</reference>
<feature type="region of interest" description="Disordered" evidence="10">
    <location>
        <begin position="36"/>
        <end position="57"/>
    </location>
</feature>
<dbReference type="AlphaFoldDB" id="A0A7I8K8W2"/>
<comment type="subcellular location">
    <subcellularLocation>
        <location evidence="2">Plastid</location>
        <location evidence="2">Chloroplast</location>
    </subcellularLocation>
</comment>
<dbReference type="InterPro" id="IPR029058">
    <property type="entry name" value="AB_hydrolase_fold"/>
</dbReference>
<evidence type="ECO:0000256" key="7">
    <source>
        <dbReference type="ARBA" id="ARBA00022946"/>
    </source>
</evidence>
<dbReference type="Gene3D" id="3.40.50.1820">
    <property type="entry name" value="alpha/beta hydrolase"/>
    <property type="match status" value="1"/>
</dbReference>
<dbReference type="CDD" id="cd00519">
    <property type="entry name" value="Lipase_3"/>
    <property type="match status" value="1"/>
</dbReference>
<evidence type="ECO:0000256" key="10">
    <source>
        <dbReference type="SAM" id="MobiDB-lite"/>
    </source>
</evidence>
<name>A0A7I8K8W2_SPIIN</name>
<evidence type="ECO:0000313" key="12">
    <source>
        <dbReference type="EMBL" id="CAA7394012.1"/>
    </source>
</evidence>
<evidence type="ECO:0000313" key="13">
    <source>
        <dbReference type="Proteomes" id="UP000663760"/>
    </source>
</evidence>
<dbReference type="OrthoDB" id="426718at2759"/>
<keyword evidence="6" id="KW-0378">Hydrolase</keyword>
<accession>A0A7I8K8W2</accession>
<dbReference type="GO" id="GO:0008970">
    <property type="term" value="F:phospholipase A1 activity"/>
    <property type="evidence" value="ECO:0007669"/>
    <property type="project" value="UniProtKB-ARBA"/>
</dbReference>
<dbReference type="PANTHER" id="PTHR31403">
    <property type="entry name" value="PHOSPHOLIPASE A1-IBETA2, CHLOROPLASTIC"/>
    <property type="match status" value="1"/>
</dbReference>
<dbReference type="PANTHER" id="PTHR31403:SF11">
    <property type="entry name" value="OS12G0614500 PROTEIN"/>
    <property type="match status" value="1"/>
</dbReference>
<evidence type="ECO:0000256" key="6">
    <source>
        <dbReference type="ARBA" id="ARBA00022801"/>
    </source>
</evidence>
<keyword evidence="13" id="KW-1185">Reference proteome</keyword>
<evidence type="ECO:0000256" key="5">
    <source>
        <dbReference type="ARBA" id="ARBA00022640"/>
    </source>
</evidence>
<evidence type="ECO:0000256" key="8">
    <source>
        <dbReference type="ARBA" id="ARBA00022963"/>
    </source>
</evidence>
<dbReference type="Pfam" id="PF01764">
    <property type="entry name" value="Lipase_3"/>
    <property type="match status" value="1"/>
</dbReference>
<keyword evidence="4" id="KW-0150">Chloroplast</keyword>
<dbReference type="InterPro" id="IPR002921">
    <property type="entry name" value="Fungal_lipase-type"/>
</dbReference>
<keyword evidence="9" id="KW-0443">Lipid metabolism</keyword>
<proteinExistence type="inferred from homology"/>
<comment type="similarity">
    <text evidence="3">Belongs to the AB hydrolase superfamily. Lipase family.</text>
</comment>
<dbReference type="Proteomes" id="UP000663760">
    <property type="component" value="Chromosome 4"/>
</dbReference>
<keyword evidence="7" id="KW-0809">Transit peptide</keyword>
<dbReference type="EMBL" id="LR746267">
    <property type="protein sequence ID" value="CAA7394012.1"/>
    <property type="molecule type" value="Genomic_DNA"/>
</dbReference>
<feature type="region of interest" description="Disordered" evidence="10">
    <location>
        <begin position="515"/>
        <end position="550"/>
    </location>
</feature>
<sequence>MAGEAVASFQAHKIPPTVTASISSRIHGRHLGLPVRAGHSNIAADPAPRREQRKPEKALNLPSSISSILHLNLDTHLPTNLLSVLHLNGNDHRSPKDDVLSHYLKNTPTASPKENIASIWREIHGARDWAGLLDPLHSWLRREIVKYGEFAQATYDAFDDDRFSRYCGSCRFGRSRLFSQLGLAHNGYEVTRYLYAMSHVEMPTWMERSLHAETWSKDSNWMGYVAVSSDEETRRIGRRDIVVAWRGTVTPAEWSKDVQQRLEPLHDAGGKLQHDRHKDVVKVEHGFRSLYTSKAESTRYNKTSASEQVMEEIRRLVKMYSDRGEEVSLTVTGHSLGGALALLNAHEAAAVGIPGLSHVSVVSFGAPRVGNAAFVGELEELGVKVMRVVNQQDLVPRLPGAFFNEDLGKIFPVESLDWVYSHAGVELEVDTKSSPYLKQSMTDLPAFHSLETYLHLVDGLGSVVGAFRREVRRDVALVNKACGLLRDELKIPACWYQPSNKGLVRNAHGRWVVPERDPEDIPSPLRHRAPPPSPSRSPNSQGAVPYLVAA</sequence>
<comment type="function">
    <text evidence="1">Acylhydrolase that catalyzes the hydrolysis of phospholipids at the sn-1 position.</text>
</comment>
<keyword evidence="8" id="KW-0442">Lipid degradation</keyword>
<feature type="compositionally biased region" description="Basic and acidic residues" evidence="10">
    <location>
        <begin position="47"/>
        <end position="57"/>
    </location>
</feature>
<evidence type="ECO:0000256" key="9">
    <source>
        <dbReference type="ARBA" id="ARBA00023098"/>
    </source>
</evidence>
<dbReference type="GO" id="GO:0009507">
    <property type="term" value="C:chloroplast"/>
    <property type="evidence" value="ECO:0007669"/>
    <property type="project" value="UniProtKB-SubCell"/>
</dbReference>
<dbReference type="GO" id="GO:0016042">
    <property type="term" value="P:lipid catabolic process"/>
    <property type="evidence" value="ECO:0007669"/>
    <property type="project" value="UniProtKB-KW"/>
</dbReference>
<evidence type="ECO:0000259" key="11">
    <source>
        <dbReference type="Pfam" id="PF01764"/>
    </source>
</evidence>
<evidence type="ECO:0000256" key="1">
    <source>
        <dbReference type="ARBA" id="ARBA00003523"/>
    </source>
</evidence>
<evidence type="ECO:0000256" key="2">
    <source>
        <dbReference type="ARBA" id="ARBA00004229"/>
    </source>
</evidence>
<gene>
    <name evidence="12" type="ORF">SI8410_04004673</name>
</gene>
<dbReference type="FunFam" id="3.40.50.1820:FF:000065">
    <property type="entry name" value="Phospholipase A1-II 3"/>
    <property type="match status" value="1"/>
</dbReference>
<feature type="domain" description="Fungal lipase-type" evidence="11">
    <location>
        <begin position="242"/>
        <end position="401"/>
    </location>
</feature>
<keyword evidence="5" id="KW-0934">Plastid</keyword>
<protein>
    <recommendedName>
        <fullName evidence="11">Fungal lipase-type domain-containing protein</fullName>
    </recommendedName>
</protein>